<dbReference type="AlphaFoldDB" id="A0A915HZP7"/>
<reference evidence="2" key="1">
    <citation type="submission" date="2022-11" db="UniProtKB">
        <authorList>
            <consortium name="WormBaseParasite"/>
        </authorList>
    </citation>
    <scope>IDENTIFICATION</scope>
</reference>
<proteinExistence type="predicted"/>
<sequence length="145" mass="15875">IVKGDNTNLAADAKVSTVNLALHTLFKDVVLKDNLVIVNQATGTYPYRAYMETVYTYSTAAKNGAVGAPQLYYKETAGKFNSFTANVNSSLKTRISKFATSLNLEKIEQLTPEIGKTHVCVVDDLADLAVKSDSFAKLFTHLKKH</sequence>
<evidence type="ECO:0000313" key="1">
    <source>
        <dbReference type="Proteomes" id="UP000887565"/>
    </source>
</evidence>
<accession>A0A915HZP7</accession>
<keyword evidence="1" id="KW-1185">Reference proteome</keyword>
<protein>
    <submittedName>
        <fullName evidence="2">Uncharacterized protein</fullName>
    </submittedName>
</protein>
<evidence type="ECO:0000313" key="2">
    <source>
        <dbReference type="WBParaSite" id="nRc.2.0.1.t06914-RA"/>
    </source>
</evidence>
<dbReference type="WBParaSite" id="nRc.2.0.1.t06914-RA">
    <property type="protein sequence ID" value="nRc.2.0.1.t06914-RA"/>
    <property type="gene ID" value="nRc.2.0.1.g06914"/>
</dbReference>
<organism evidence="1 2">
    <name type="scientific">Romanomermis culicivorax</name>
    <name type="common">Nematode worm</name>
    <dbReference type="NCBI Taxonomy" id="13658"/>
    <lineage>
        <taxon>Eukaryota</taxon>
        <taxon>Metazoa</taxon>
        <taxon>Ecdysozoa</taxon>
        <taxon>Nematoda</taxon>
        <taxon>Enoplea</taxon>
        <taxon>Dorylaimia</taxon>
        <taxon>Mermithida</taxon>
        <taxon>Mermithoidea</taxon>
        <taxon>Mermithidae</taxon>
        <taxon>Romanomermis</taxon>
    </lineage>
</organism>
<dbReference type="Proteomes" id="UP000887565">
    <property type="component" value="Unplaced"/>
</dbReference>
<name>A0A915HZP7_ROMCU</name>